<dbReference type="Pfam" id="PF00587">
    <property type="entry name" value="tRNA-synt_2b"/>
    <property type="match status" value="1"/>
</dbReference>
<dbReference type="EC" id="6.1.1.15" evidence="1"/>
<evidence type="ECO:0000256" key="1">
    <source>
        <dbReference type="ARBA" id="ARBA00012831"/>
    </source>
</evidence>
<dbReference type="InterPro" id="IPR006195">
    <property type="entry name" value="aa-tRNA-synth_II"/>
</dbReference>
<dbReference type="PROSITE" id="PS50862">
    <property type="entry name" value="AA_TRNA_LIGASE_II"/>
    <property type="match status" value="1"/>
</dbReference>
<evidence type="ECO:0000256" key="8">
    <source>
        <dbReference type="ARBA" id="ARBA00029731"/>
    </source>
</evidence>
<evidence type="ECO:0000256" key="5">
    <source>
        <dbReference type="ARBA" id="ARBA00022840"/>
    </source>
</evidence>
<proteinExistence type="predicted"/>
<name>A0A1G2E190_9BACT</name>
<dbReference type="Gene3D" id="3.30.930.10">
    <property type="entry name" value="Bira Bifunctional Protein, Domain 2"/>
    <property type="match status" value="1"/>
</dbReference>
<dbReference type="InterPro" id="IPR002316">
    <property type="entry name" value="Pro-tRNA-ligase_IIa"/>
</dbReference>
<dbReference type="Gene3D" id="3.40.50.800">
    <property type="entry name" value="Anticodon-binding domain"/>
    <property type="match status" value="1"/>
</dbReference>
<dbReference type="SUPFAM" id="SSF52954">
    <property type="entry name" value="Class II aaRS ABD-related"/>
    <property type="match status" value="1"/>
</dbReference>
<keyword evidence="7" id="KW-0030">Aminoacyl-tRNA synthetase</keyword>
<protein>
    <recommendedName>
        <fullName evidence="2">Proline--tRNA ligase</fullName>
        <ecNumber evidence="1">6.1.1.15</ecNumber>
    </recommendedName>
    <alternativeName>
        <fullName evidence="8">Prolyl-tRNA synthetase</fullName>
    </alternativeName>
</protein>
<evidence type="ECO:0000313" key="12">
    <source>
        <dbReference type="Proteomes" id="UP000177360"/>
    </source>
</evidence>
<evidence type="ECO:0000259" key="10">
    <source>
        <dbReference type="PROSITE" id="PS50862"/>
    </source>
</evidence>
<accession>A0A1G2E190</accession>
<dbReference type="EMBL" id="MHLZ01000032">
    <property type="protein sequence ID" value="OGZ19452.1"/>
    <property type="molecule type" value="Genomic_DNA"/>
</dbReference>
<evidence type="ECO:0000313" key="11">
    <source>
        <dbReference type="EMBL" id="OGZ19452.1"/>
    </source>
</evidence>
<feature type="domain" description="Aminoacyl-transfer RNA synthetases class-II family profile" evidence="10">
    <location>
        <begin position="38"/>
        <end position="317"/>
    </location>
</feature>
<evidence type="ECO:0000256" key="3">
    <source>
        <dbReference type="ARBA" id="ARBA00022598"/>
    </source>
</evidence>
<dbReference type="GO" id="GO:0005829">
    <property type="term" value="C:cytosol"/>
    <property type="evidence" value="ECO:0007669"/>
    <property type="project" value="TreeGrafter"/>
</dbReference>
<dbReference type="GO" id="GO:0006433">
    <property type="term" value="P:prolyl-tRNA aminoacylation"/>
    <property type="evidence" value="ECO:0007669"/>
    <property type="project" value="InterPro"/>
</dbReference>
<keyword evidence="4" id="KW-0547">Nucleotide-binding</keyword>
<dbReference type="SUPFAM" id="SSF55681">
    <property type="entry name" value="Class II aaRS and biotin synthetases"/>
    <property type="match status" value="1"/>
</dbReference>
<keyword evidence="5" id="KW-0067">ATP-binding</keyword>
<sequence>MRQSHFFCKTLKTNPKEGDAISHKLLLRGNFISQLASGVYSFLPLGLRAHRNIEKIIREEIEKIGGQEVLLPSLQPKEIWLKTKRWDEMDPPLFRVKDRHSKEFALGPTHEEVITGLVKLAIQSYKDLPVALYQIQTKFRNEMRFYGGLMRAREFIMKDLYSFHADKDDLEKFFNKAIGAYEAIFNRCGLKAIKSEASGGIFTKENTYEFQILSEMGEDRILFCENCCWASNLEVAEVKDGGKCPKCEKGKLEKRNSIELGHIFRLGSKYSETIGLYFKDKEGNEKPVIMGCYGIGIGRLLATVVEINNDEKGIVWPKELAPFPIHLIQIGEGQDVKKVAETVYSSLMEFGFESLYDDRQDKTAGEKFAEADLIGMPCRIVVSERTIEKDCVEIKPRDEVKAELVRIDYLQQFFNSKLKVQNSKLQP</sequence>
<reference evidence="11 12" key="1">
    <citation type="journal article" date="2016" name="Nat. Commun.">
        <title>Thousands of microbial genomes shed light on interconnected biogeochemical processes in an aquifer system.</title>
        <authorList>
            <person name="Anantharaman K."/>
            <person name="Brown C.T."/>
            <person name="Hug L.A."/>
            <person name="Sharon I."/>
            <person name="Castelle C.J."/>
            <person name="Probst A.J."/>
            <person name="Thomas B.C."/>
            <person name="Singh A."/>
            <person name="Wilkins M.J."/>
            <person name="Karaoz U."/>
            <person name="Brodie E.L."/>
            <person name="Williams K.H."/>
            <person name="Hubbard S.S."/>
            <person name="Banfield J.F."/>
        </authorList>
    </citation>
    <scope>NUCLEOTIDE SEQUENCE [LARGE SCALE GENOMIC DNA]</scope>
</reference>
<dbReference type="GO" id="GO:0004827">
    <property type="term" value="F:proline-tRNA ligase activity"/>
    <property type="evidence" value="ECO:0007669"/>
    <property type="project" value="UniProtKB-EC"/>
</dbReference>
<dbReference type="GO" id="GO:0005524">
    <property type="term" value="F:ATP binding"/>
    <property type="evidence" value="ECO:0007669"/>
    <property type="project" value="UniProtKB-KW"/>
</dbReference>
<evidence type="ECO:0000256" key="9">
    <source>
        <dbReference type="ARBA" id="ARBA00047671"/>
    </source>
</evidence>
<dbReference type="Proteomes" id="UP000177360">
    <property type="component" value="Unassembled WGS sequence"/>
</dbReference>
<comment type="caution">
    <text evidence="11">The sequence shown here is derived from an EMBL/GenBank/DDBJ whole genome shotgun (WGS) entry which is preliminary data.</text>
</comment>
<dbReference type="PANTHER" id="PTHR42753">
    <property type="entry name" value="MITOCHONDRIAL RIBOSOME PROTEIN L39/PROLYL-TRNA LIGASE FAMILY MEMBER"/>
    <property type="match status" value="1"/>
</dbReference>
<keyword evidence="3" id="KW-0436">Ligase</keyword>
<dbReference type="InterPro" id="IPR036621">
    <property type="entry name" value="Anticodon-bd_dom_sf"/>
</dbReference>
<keyword evidence="6" id="KW-0648">Protein biosynthesis</keyword>
<evidence type="ECO:0000256" key="6">
    <source>
        <dbReference type="ARBA" id="ARBA00022917"/>
    </source>
</evidence>
<dbReference type="InterPro" id="IPR050062">
    <property type="entry name" value="Pro-tRNA_synthetase"/>
</dbReference>
<dbReference type="PRINTS" id="PR01046">
    <property type="entry name" value="TRNASYNTHPRO"/>
</dbReference>
<gene>
    <name evidence="11" type="ORF">A2626_01265</name>
</gene>
<dbReference type="AlphaFoldDB" id="A0A1G2E190"/>
<evidence type="ECO:0000256" key="7">
    <source>
        <dbReference type="ARBA" id="ARBA00023146"/>
    </source>
</evidence>
<dbReference type="InterPro" id="IPR004154">
    <property type="entry name" value="Anticodon-bd"/>
</dbReference>
<evidence type="ECO:0000256" key="4">
    <source>
        <dbReference type="ARBA" id="ARBA00022741"/>
    </source>
</evidence>
<dbReference type="CDD" id="cd00779">
    <property type="entry name" value="ProRS_core_prok"/>
    <property type="match status" value="1"/>
</dbReference>
<dbReference type="Pfam" id="PF03129">
    <property type="entry name" value="HGTP_anticodon"/>
    <property type="match status" value="1"/>
</dbReference>
<dbReference type="PANTHER" id="PTHR42753:SF2">
    <property type="entry name" value="PROLINE--TRNA LIGASE"/>
    <property type="match status" value="1"/>
</dbReference>
<dbReference type="InterPro" id="IPR045864">
    <property type="entry name" value="aa-tRNA-synth_II/BPL/LPL"/>
</dbReference>
<comment type="catalytic activity">
    <reaction evidence="9">
        <text>tRNA(Pro) + L-proline + ATP = L-prolyl-tRNA(Pro) + AMP + diphosphate</text>
        <dbReference type="Rhea" id="RHEA:14305"/>
        <dbReference type="Rhea" id="RHEA-COMP:9700"/>
        <dbReference type="Rhea" id="RHEA-COMP:9702"/>
        <dbReference type="ChEBI" id="CHEBI:30616"/>
        <dbReference type="ChEBI" id="CHEBI:33019"/>
        <dbReference type="ChEBI" id="CHEBI:60039"/>
        <dbReference type="ChEBI" id="CHEBI:78442"/>
        <dbReference type="ChEBI" id="CHEBI:78532"/>
        <dbReference type="ChEBI" id="CHEBI:456215"/>
        <dbReference type="EC" id="6.1.1.15"/>
    </reaction>
</comment>
<dbReference type="InterPro" id="IPR033730">
    <property type="entry name" value="ProRS_core_prok"/>
</dbReference>
<organism evidence="11 12">
    <name type="scientific">Candidatus Nealsonbacteria bacterium RIFCSPHIGHO2_01_FULL_38_55</name>
    <dbReference type="NCBI Taxonomy" id="1801664"/>
    <lineage>
        <taxon>Bacteria</taxon>
        <taxon>Candidatus Nealsoniibacteriota</taxon>
    </lineage>
</organism>
<evidence type="ECO:0000256" key="2">
    <source>
        <dbReference type="ARBA" id="ARBA00019110"/>
    </source>
</evidence>
<dbReference type="InterPro" id="IPR002314">
    <property type="entry name" value="aa-tRNA-synt_IIb"/>
</dbReference>